<organism evidence="1 2">
    <name type="scientific">Tanacetum coccineum</name>
    <dbReference type="NCBI Taxonomy" id="301880"/>
    <lineage>
        <taxon>Eukaryota</taxon>
        <taxon>Viridiplantae</taxon>
        <taxon>Streptophyta</taxon>
        <taxon>Embryophyta</taxon>
        <taxon>Tracheophyta</taxon>
        <taxon>Spermatophyta</taxon>
        <taxon>Magnoliopsida</taxon>
        <taxon>eudicotyledons</taxon>
        <taxon>Gunneridae</taxon>
        <taxon>Pentapetalae</taxon>
        <taxon>asterids</taxon>
        <taxon>campanulids</taxon>
        <taxon>Asterales</taxon>
        <taxon>Asteraceae</taxon>
        <taxon>Asteroideae</taxon>
        <taxon>Anthemideae</taxon>
        <taxon>Anthemidinae</taxon>
        <taxon>Tanacetum</taxon>
    </lineage>
</organism>
<sequence>MDTSKRGTIPMQPNIDLRKSQGLSTPAEVKRMKGIPYASAIGSIMYAMRNTKNMFLVYGGDSTTELGVTCYIDASWETDRDDLRSQTGFVFMMNGGAVDWKSSKQSTTAMSSMEVEYIAVT</sequence>
<evidence type="ECO:0000313" key="2">
    <source>
        <dbReference type="Proteomes" id="UP001151760"/>
    </source>
</evidence>
<dbReference type="PANTHER" id="PTHR11439">
    <property type="entry name" value="GAG-POL-RELATED RETROTRANSPOSON"/>
    <property type="match status" value="1"/>
</dbReference>
<dbReference type="Proteomes" id="UP001151760">
    <property type="component" value="Unassembled WGS sequence"/>
</dbReference>
<name>A0ABQ4ZAI5_9ASTR</name>
<reference evidence="1" key="1">
    <citation type="journal article" date="2022" name="Int. J. Mol. Sci.">
        <title>Draft Genome of Tanacetum Coccineum: Genomic Comparison of Closely Related Tanacetum-Family Plants.</title>
        <authorList>
            <person name="Yamashiro T."/>
            <person name="Shiraishi A."/>
            <person name="Nakayama K."/>
            <person name="Satake H."/>
        </authorList>
    </citation>
    <scope>NUCLEOTIDE SEQUENCE</scope>
</reference>
<dbReference type="EMBL" id="BQNB010011104">
    <property type="protein sequence ID" value="GJS86182.1"/>
    <property type="molecule type" value="Genomic_DNA"/>
</dbReference>
<evidence type="ECO:0000313" key="1">
    <source>
        <dbReference type="EMBL" id="GJS86182.1"/>
    </source>
</evidence>
<reference evidence="1" key="2">
    <citation type="submission" date="2022-01" db="EMBL/GenBank/DDBJ databases">
        <authorList>
            <person name="Yamashiro T."/>
            <person name="Shiraishi A."/>
            <person name="Satake H."/>
            <person name="Nakayama K."/>
        </authorList>
    </citation>
    <scope>NUCLEOTIDE SEQUENCE</scope>
</reference>
<proteinExistence type="predicted"/>
<dbReference type="PANTHER" id="PTHR11439:SF496">
    <property type="entry name" value="RNA-DIRECTED DNA POLYMERASE"/>
    <property type="match status" value="1"/>
</dbReference>
<dbReference type="CDD" id="cd09272">
    <property type="entry name" value="RNase_HI_RT_Ty1"/>
    <property type="match status" value="1"/>
</dbReference>
<accession>A0ABQ4ZAI5</accession>
<gene>
    <name evidence="1" type="ORF">Tco_0752723</name>
</gene>
<keyword evidence="2" id="KW-1185">Reference proteome</keyword>
<comment type="caution">
    <text evidence="1">The sequence shown here is derived from an EMBL/GenBank/DDBJ whole genome shotgun (WGS) entry which is preliminary data.</text>
</comment>
<evidence type="ECO:0008006" key="3">
    <source>
        <dbReference type="Google" id="ProtNLM"/>
    </source>
</evidence>
<protein>
    <recommendedName>
        <fullName evidence="3">Retrotransposon protein, putative, Ty1-copia subclass</fullName>
    </recommendedName>
</protein>